<evidence type="ECO:0000313" key="1">
    <source>
        <dbReference type="EMBL" id="CUH59650.1"/>
    </source>
</evidence>
<reference evidence="1 2" key="1">
    <citation type="submission" date="2015-09" db="EMBL/GenBank/DDBJ databases">
        <authorList>
            <consortium name="Swine Surveillance"/>
        </authorList>
    </citation>
    <scope>NUCLEOTIDE SEQUENCE [LARGE SCALE GENOMIC DNA]</scope>
    <source>
        <strain evidence="1 2">CECT 5294</strain>
    </source>
</reference>
<proteinExistence type="predicted"/>
<dbReference type="EMBL" id="CYRX01000011">
    <property type="protein sequence ID" value="CUH59650.1"/>
    <property type="molecule type" value="Genomic_DNA"/>
</dbReference>
<name>A0A0N7LT42_9RHOB</name>
<sequence length="61" mass="7018">MSSGKKKAEIEDVFDFYTQWPELRDRIVALREKGGLTAEDQHILSWMIHVMDRVGPSDVGQ</sequence>
<evidence type="ECO:0000313" key="2">
    <source>
        <dbReference type="Proteomes" id="UP000051298"/>
    </source>
</evidence>
<dbReference type="RefSeq" id="WP_038005798.1">
    <property type="nucleotide sequence ID" value="NZ_CP107618.1"/>
</dbReference>
<dbReference type="AlphaFoldDB" id="A0A0N7LT42"/>
<organism evidence="1 2">
    <name type="scientific">Thalassobacter stenotrophicus</name>
    <dbReference type="NCBI Taxonomy" id="266809"/>
    <lineage>
        <taxon>Bacteria</taxon>
        <taxon>Pseudomonadati</taxon>
        <taxon>Pseudomonadota</taxon>
        <taxon>Alphaproteobacteria</taxon>
        <taxon>Rhodobacterales</taxon>
        <taxon>Roseobacteraceae</taxon>
        <taxon>Thalassobacter</taxon>
    </lineage>
</organism>
<dbReference type="Proteomes" id="UP000051298">
    <property type="component" value="Unassembled WGS sequence"/>
</dbReference>
<gene>
    <name evidence="1" type="ORF">THS5294_00936</name>
</gene>
<protein>
    <submittedName>
        <fullName evidence="1">Uncharacterized protein</fullName>
    </submittedName>
</protein>
<accession>A0A0N7LT42</accession>